<proteinExistence type="predicted"/>
<dbReference type="PATRIC" id="fig|345309.4.peg.756"/>
<accession>A0A0F3KZ99</accession>
<evidence type="ECO:0000256" key="2">
    <source>
        <dbReference type="SAM" id="SignalP"/>
    </source>
</evidence>
<evidence type="ECO:0000313" key="3">
    <source>
        <dbReference type="EMBL" id="KJV35444.1"/>
    </source>
</evidence>
<name>A0A0F3KZ99_9GAMM</name>
<reference evidence="3 4" key="1">
    <citation type="submission" date="2015-03" db="EMBL/GenBank/DDBJ databases">
        <title>Draft genome sequence of Luteibacter yeojuensis strain SU11.</title>
        <authorList>
            <person name="Sulaiman J."/>
            <person name="Priya K."/>
            <person name="Chan K.-G."/>
        </authorList>
    </citation>
    <scope>NUCLEOTIDE SEQUENCE [LARGE SCALE GENOMIC DNA]</scope>
    <source>
        <strain evidence="3 4">SU11</strain>
    </source>
</reference>
<dbReference type="OrthoDB" id="5947626at2"/>
<dbReference type="AlphaFoldDB" id="A0A0F3KZ99"/>
<dbReference type="Proteomes" id="UP000033651">
    <property type="component" value="Unassembled WGS sequence"/>
</dbReference>
<feature type="region of interest" description="Disordered" evidence="1">
    <location>
        <begin position="311"/>
        <end position="357"/>
    </location>
</feature>
<organism evidence="3 4">
    <name type="scientific">Luteibacter yeojuensis</name>
    <dbReference type="NCBI Taxonomy" id="345309"/>
    <lineage>
        <taxon>Bacteria</taxon>
        <taxon>Pseudomonadati</taxon>
        <taxon>Pseudomonadota</taxon>
        <taxon>Gammaproteobacteria</taxon>
        <taxon>Lysobacterales</taxon>
        <taxon>Rhodanobacteraceae</taxon>
        <taxon>Luteibacter</taxon>
    </lineage>
</organism>
<keyword evidence="4" id="KW-1185">Reference proteome</keyword>
<evidence type="ECO:0000313" key="4">
    <source>
        <dbReference type="Proteomes" id="UP000033651"/>
    </source>
</evidence>
<feature type="compositionally biased region" description="Acidic residues" evidence="1">
    <location>
        <begin position="138"/>
        <end position="148"/>
    </location>
</feature>
<protein>
    <submittedName>
        <fullName evidence="3">Uncharacterized protein</fullName>
    </submittedName>
</protein>
<feature type="region of interest" description="Disordered" evidence="1">
    <location>
        <begin position="113"/>
        <end position="148"/>
    </location>
</feature>
<feature type="chain" id="PRO_5002463401" evidence="2">
    <location>
        <begin position="24"/>
        <end position="357"/>
    </location>
</feature>
<keyword evidence="2" id="KW-0732">Signal</keyword>
<comment type="caution">
    <text evidence="3">The sequence shown here is derived from an EMBL/GenBank/DDBJ whole genome shotgun (WGS) entry which is preliminary data.</text>
</comment>
<sequence>MNRARRTALVAALLAGYVATASAGRFTTTRIDLDDGAVVALLEASSQRHVDAMRSIIKASYPGGYSARRWEIIENHARRTPIARVRYEYPLGRSTAFRTYHAMGGEPLSRIAALALGGPTPPGTPSSAGSPPLSPTWSEDDDTPPAERVSDDELVAAEAADAPHYAAPDDTDVRAAFRPSDRTVMKPYWHQGSYHALDPEQKALRALEDDILDGKVPRGGKVQAWLSSVVCATCRRPIERMAAAYDLEVSFTEMVPFVPADVTRAEIQAGRGRMKAFRLVHADSGMPLGAFDALDVARDAQVRQALSPAAIQRASRGAHSPMRTFRLAPPRPRRVTEGSSPSSSPPRDTDDEATGGC</sequence>
<gene>
    <name evidence="3" type="ORF">VI08_07720</name>
</gene>
<feature type="signal peptide" evidence="2">
    <location>
        <begin position="1"/>
        <end position="23"/>
    </location>
</feature>
<dbReference type="RefSeq" id="WP_045828995.1">
    <property type="nucleotide sequence ID" value="NZ_JZRB01000015.1"/>
</dbReference>
<evidence type="ECO:0000256" key="1">
    <source>
        <dbReference type="SAM" id="MobiDB-lite"/>
    </source>
</evidence>
<dbReference type="EMBL" id="JZRB01000015">
    <property type="protein sequence ID" value="KJV35444.1"/>
    <property type="molecule type" value="Genomic_DNA"/>
</dbReference>